<feature type="region of interest" description="Disordered" evidence="2">
    <location>
        <begin position="188"/>
        <end position="224"/>
    </location>
</feature>
<evidence type="ECO:0000313" key="4">
    <source>
        <dbReference type="Proteomes" id="UP001353858"/>
    </source>
</evidence>
<keyword evidence="1" id="KW-0175">Coiled coil</keyword>
<evidence type="ECO:0000313" key="3">
    <source>
        <dbReference type="EMBL" id="KAK4872509.1"/>
    </source>
</evidence>
<name>A0AAN7PNJ4_9COLE</name>
<organism evidence="3 4">
    <name type="scientific">Aquatica leii</name>
    <dbReference type="NCBI Taxonomy" id="1421715"/>
    <lineage>
        <taxon>Eukaryota</taxon>
        <taxon>Metazoa</taxon>
        <taxon>Ecdysozoa</taxon>
        <taxon>Arthropoda</taxon>
        <taxon>Hexapoda</taxon>
        <taxon>Insecta</taxon>
        <taxon>Pterygota</taxon>
        <taxon>Neoptera</taxon>
        <taxon>Endopterygota</taxon>
        <taxon>Coleoptera</taxon>
        <taxon>Polyphaga</taxon>
        <taxon>Elateriformia</taxon>
        <taxon>Elateroidea</taxon>
        <taxon>Lampyridae</taxon>
        <taxon>Luciolinae</taxon>
        <taxon>Aquatica</taxon>
    </lineage>
</organism>
<dbReference type="EMBL" id="JARPUR010000007">
    <property type="protein sequence ID" value="KAK4872509.1"/>
    <property type="molecule type" value="Genomic_DNA"/>
</dbReference>
<evidence type="ECO:0000256" key="2">
    <source>
        <dbReference type="SAM" id="MobiDB-lite"/>
    </source>
</evidence>
<dbReference type="Proteomes" id="UP001353858">
    <property type="component" value="Unassembled WGS sequence"/>
</dbReference>
<comment type="caution">
    <text evidence="3">The sequence shown here is derived from an EMBL/GenBank/DDBJ whole genome shotgun (WGS) entry which is preliminary data.</text>
</comment>
<accession>A0AAN7PNJ4</accession>
<feature type="coiled-coil region" evidence="1">
    <location>
        <begin position="129"/>
        <end position="165"/>
    </location>
</feature>
<protein>
    <submittedName>
        <fullName evidence="3">Uncharacterized protein</fullName>
    </submittedName>
</protein>
<keyword evidence="4" id="KW-1185">Reference proteome</keyword>
<gene>
    <name evidence="3" type="ORF">RN001_014538</name>
</gene>
<evidence type="ECO:0000256" key="1">
    <source>
        <dbReference type="SAM" id="Coils"/>
    </source>
</evidence>
<sequence length="224" mass="26252">MEVKQPPYLEINNADNKSSTWKRWISKFEVYINTLTLLNKIEDKDLPALQLNLFMNCVGDEGIDIINELTVEQKKDYACPIQRNNGEQNRQYNKYGYNQNKYGHSSRQLTRGRGKFENGNADRVAPIQNRRKEIQCDNLLTEEEAEQEEEFVEELQINQNKEEQKLTKGWYKEIQVKIYDDYDLTNVNNNPPVTNNENANNSSCSESSRPKRNVKQPAYLSDYI</sequence>
<reference evidence="4" key="1">
    <citation type="submission" date="2023-01" db="EMBL/GenBank/DDBJ databases">
        <title>Key to firefly adult light organ development and bioluminescence: homeobox transcription factors regulate luciferase expression and transportation to peroxisome.</title>
        <authorList>
            <person name="Fu X."/>
        </authorList>
    </citation>
    <scope>NUCLEOTIDE SEQUENCE [LARGE SCALE GENOMIC DNA]</scope>
</reference>
<feature type="compositionally biased region" description="Low complexity" evidence="2">
    <location>
        <begin position="188"/>
        <end position="207"/>
    </location>
</feature>
<dbReference type="AlphaFoldDB" id="A0AAN7PNJ4"/>
<feature type="region of interest" description="Disordered" evidence="2">
    <location>
        <begin position="97"/>
        <end position="120"/>
    </location>
</feature>
<proteinExistence type="predicted"/>